<dbReference type="GO" id="GO:0016887">
    <property type="term" value="F:ATP hydrolysis activity"/>
    <property type="evidence" value="ECO:0007669"/>
    <property type="project" value="InterPro"/>
</dbReference>
<dbReference type="InterPro" id="IPR003593">
    <property type="entry name" value="AAA+_ATPase"/>
</dbReference>
<protein>
    <submittedName>
        <fullName evidence="6">ABC transporter ATP-binding protein</fullName>
    </submittedName>
</protein>
<proteinExistence type="inferred from homology"/>
<dbReference type="InterPro" id="IPR017871">
    <property type="entry name" value="ABC_transporter-like_CS"/>
</dbReference>
<keyword evidence="2" id="KW-0813">Transport</keyword>
<accession>A0AAE3MZT0</accession>
<dbReference type="InterPro" id="IPR003439">
    <property type="entry name" value="ABC_transporter-like_ATP-bd"/>
</dbReference>
<evidence type="ECO:0000256" key="3">
    <source>
        <dbReference type="ARBA" id="ARBA00022741"/>
    </source>
</evidence>
<name>A0AAE3MZT0_9HYPH</name>
<dbReference type="Gene3D" id="3.40.50.300">
    <property type="entry name" value="P-loop containing nucleotide triphosphate hydrolases"/>
    <property type="match status" value="1"/>
</dbReference>
<dbReference type="SUPFAM" id="SSF52540">
    <property type="entry name" value="P-loop containing nucleoside triphosphate hydrolases"/>
    <property type="match status" value="1"/>
</dbReference>
<gene>
    <name evidence="6" type="ORF">NOF55_10180</name>
</gene>
<dbReference type="Proteomes" id="UP001208771">
    <property type="component" value="Unassembled WGS sequence"/>
</dbReference>
<evidence type="ECO:0000256" key="2">
    <source>
        <dbReference type="ARBA" id="ARBA00022448"/>
    </source>
</evidence>
<dbReference type="PROSITE" id="PS00211">
    <property type="entry name" value="ABC_TRANSPORTER_1"/>
    <property type="match status" value="1"/>
</dbReference>
<keyword evidence="3" id="KW-0547">Nucleotide-binding</keyword>
<comment type="caution">
    <text evidence="6">The sequence shown here is derived from an EMBL/GenBank/DDBJ whole genome shotgun (WGS) entry which is preliminary data.</text>
</comment>
<dbReference type="EMBL" id="JANFPI010000003">
    <property type="protein sequence ID" value="MCX8997476.1"/>
    <property type="molecule type" value="Genomic_DNA"/>
</dbReference>
<evidence type="ECO:0000256" key="1">
    <source>
        <dbReference type="ARBA" id="ARBA00005417"/>
    </source>
</evidence>
<evidence type="ECO:0000256" key="4">
    <source>
        <dbReference type="ARBA" id="ARBA00022840"/>
    </source>
</evidence>
<reference evidence="6" key="1">
    <citation type="submission" date="2022-07" db="EMBL/GenBank/DDBJ databases">
        <title>Ectorhizobium quercum gen.nov., sp. nov.</title>
        <authorList>
            <person name="Ma T."/>
            <person name="Li Y."/>
        </authorList>
    </citation>
    <scope>NUCLEOTIDE SEQUENCE</scope>
    <source>
        <strain evidence="6">BDR2-2</strain>
    </source>
</reference>
<dbReference type="CDD" id="cd03293">
    <property type="entry name" value="ABC_NrtD_SsuB_transporters"/>
    <property type="match status" value="1"/>
</dbReference>
<dbReference type="PANTHER" id="PTHR42788">
    <property type="entry name" value="TAURINE IMPORT ATP-BINDING PROTEIN-RELATED"/>
    <property type="match status" value="1"/>
</dbReference>
<dbReference type="InterPro" id="IPR050166">
    <property type="entry name" value="ABC_transporter_ATP-bind"/>
</dbReference>
<organism evidence="6 7">
    <name type="scientific">Ectorhizobium quercum</name>
    <dbReference type="NCBI Taxonomy" id="2965071"/>
    <lineage>
        <taxon>Bacteria</taxon>
        <taxon>Pseudomonadati</taxon>
        <taxon>Pseudomonadota</taxon>
        <taxon>Alphaproteobacteria</taxon>
        <taxon>Hyphomicrobiales</taxon>
        <taxon>Rhizobiaceae</taxon>
        <taxon>Ectorhizobium</taxon>
    </lineage>
</organism>
<dbReference type="PROSITE" id="PS50893">
    <property type="entry name" value="ABC_TRANSPORTER_2"/>
    <property type="match status" value="1"/>
</dbReference>
<comment type="similarity">
    <text evidence="1">Belongs to the ABC transporter superfamily.</text>
</comment>
<dbReference type="SMART" id="SM00382">
    <property type="entry name" value="AAA"/>
    <property type="match status" value="1"/>
</dbReference>
<dbReference type="RefSeq" id="WP_306411264.1">
    <property type="nucleotide sequence ID" value="NZ_JANFPI010000003.1"/>
</dbReference>
<dbReference type="AlphaFoldDB" id="A0AAE3MZT0"/>
<dbReference type="PANTHER" id="PTHR42788:SF13">
    <property type="entry name" value="ALIPHATIC SULFONATES IMPORT ATP-BINDING PROTEIN SSUB"/>
    <property type="match status" value="1"/>
</dbReference>
<dbReference type="Pfam" id="PF00005">
    <property type="entry name" value="ABC_tran"/>
    <property type="match status" value="1"/>
</dbReference>
<dbReference type="GO" id="GO:0005524">
    <property type="term" value="F:ATP binding"/>
    <property type="evidence" value="ECO:0007669"/>
    <property type="project" value="UniProtKB-KW"/>
</dbReference>
<keyword evidence="7" id="KW-1185">Reference proteome</keyword>
<evidence type="ECO:0000313" key="6">
    <source>
        <dbReference type="EMBL" id="MCX8997476.1"/>
    </source>
</evidence>
<sequence>MPRQVPPAPPSNYLSVQSVTKHFHVDGRQITALTNVDLNVERASFVTIVGASGCGKSTLLRIIAGLERSEGHVLHDGTQVSGPSLSRGLVFQEPRLFPWLDVEGNIALGLENSGLGNAEKRELVREHLALVSLSDFARAYPRQLSGGMAQRVAIARGLVNRPGLLLLDEPFGALDAFTRAHLQDELQRIWQKERITALLVTHDVDEAVLLGGRVVIMSPRPGRIAEIVDVPLPYPRDRRMPEIAPIRNTVLDILDGIRTPPGARTPLEAVA</sequence>
<evidence type="ECO:0000313" key="7">
    <source>
        <dbReference type="Proteomes" id="UP001208771"/>
    </source>
</evidence>
<evidence type="ECO:0000259" key="5">
    <source>
        <dbReference type="PROSITE" id="PS50893"/>
    </source>
</evidence>
<keyword evidence="4 6" id="KW-0067">ATP-binding</keyword>
<dbReference type="InterPro" id="IPR027417">
    <property type="entry name" value="P-loop_NTPase"/>
</dbReference>
<feature type="domain" description="ABC transporter" evidence="5">
    <location>
        <begin position="14"/>
        <end position="240"/>
    </location>
</feature>